<dbReference type="AlphaFoldDB" id="A9U4F0"/>
<feature type="region of interest" description="Disordered" evidence="1">
    <location>
        <begin position="23"/>
        <end position="56"/>
    </location>
</feature>
<accession>A9U4F0</accession>
<evidence type="ECO:0000256" key="1">
    <source>
        <dbReference type="SAM" id="MobiDB-lite"/>
    </source>
</evidence>
<dbReference type="EMBL" id="DS545384">
    <property type="protein sequence ID" value="EDQ49453.1"/>
    <property type="molecule type" value="Genomic_DNA"/>
</dbReference>
<name>A9U4F0_PHYPA</name>
<dbReference type="HOGENOM" id="CLU_2578310_0_0_1"/>
<sequence>MKRNQINVGPRVIILQNQNVDPSIRPCGNDKPHLERKMRGSWERAPPPCTVSDFRPTPTPILNTTASFHGDDGDALNSSSCSSSYSSSACPQDPSMGWSEHLATVSTLSKGRRNMTENNDCVIAVGNALSTAEVVQIERLLDKGHGLAPIQPMSCPKEDSMARNRYSSAETPKSNLEELNGPILFFTKIQSSFVFSSWIISSRKWAAQGFSTPTVVGVGLYRADRDKSGCLGDSVWNPHNSTNVIMSRLCSRCCKSCKRHFKIQKHPTIQSHCRRWYISWANVATNLEYLHGDTAAHQFEFEDVSNVHSEVSPIKTLEFRVELH</sequence>
<protein>
    <submittedName>
        <fullName evidence="2">Predicted protein</fullName>
    </submittedName>
</protein>
<gene>
    <name evidence="2" type="ORF">PHYPADRAFT_101953</name>
</gene>
<evidence type="ECO:0000313" key="2">
    <source>
        <dbReference type="EMBL" id="EDQ49453.1"/>
    </source>
</evidence>
<reference evidence="2" key="1">
    <citation type="journal article" date="2008" name="Science">
        <title>The Physcomitrella genome reveals evolutionary insights into the conquest of land by plants.</title>
        <authorList>
            <person name="Rensing S."/>
            <person name="Lang D."/>
            <person name="Zimmer A."/>
            <person name="Terry A."/>
            <person name="Salamov A."/>
            <person name="Shapiro H."/>
            <person name="Nishiyama T."/>
            <person name="Perroud P.-F."/>
            <person name="Lindquist E."/>
            <person name="Kamisugi Y."/>
            <person name="Tanahashi T."/>
            <person name="Sakakibara K."/>
            <person name="Fujita T."/>
            <person name="Oishi K."/>
            <person name="Shin-I T."/>
            <person name="Kuroki Y."/>
            <person name="Toyoda A."/>
            <person name="Suzuki Y."/>
            <person name="Hashimoto A."/>
            <person name="Yamaguchi K."/>
            <person name="Sugano A."/>
            <person name="Kohara Y."/>
            <person name="Fujiyama A."/>
            <person name="Anterola A."/>
            <person name="Aoki S."/>
            <person name="Ashton N."/>
            <person name="Barbazuk W.B."/>
            <person name="Barker E."/>
            <person name="Bennetzen J."/>
            <person name="Bezanilla M."/>
            <person name="Blankenship R."/>
            <person name="Cho S.H."/>
            <person name="Dutcher S."/>
            <person name="Estelle M."/>
            <person name="Fawcett J.A."/>
            <person name="Gundlach H."/>
            <person name="Hanada K."/>
            <person name="Heyl A."/>
            <person name="Hicks K.A."/>
            <person name="Hugh J."/>
            <person name="Lohr M."/>
            <person name="Mayer K."/>
            <person name="Melkozernov A."/>
            <person name="Murata T."/>
            <person name="Nelson D."/>
            <person name="Pils B."/>
            <person name="Prigge M."/>
            <person name="Reiss B."/>
            <person name="Renner T."/>
            <person name="Rombauts S."/>
            <person name="Rushton P."/>
            <person name="Sanderfoot A."/>
            <person name="Schween G."/>
            <person name="Shiu S.-H."/>
            <person name="Stueber K."/>
            <person name="Theodoulou F.L."/>
            <person name="Tu H."/>
            <person name="Van de Peer Y."/>
            <person name="Verrier P.J."/>
            <person name="Waters E."/>
            <person name="Wood A."/>
            <person name="Yang L."/>
            <person name="Cove D."/>
            <person name="Cuming A."/>
            <person name="Hasebe M."/>
            <person name="Lucas S."/>
            <person name="Mishler D.B."/>
            <person name="Reski R."/>
            <person name="Grigoriev I."/>
            <person name="Quatrano R.S."/>
            <person name="Boore J.L."/>
        </authorList>
    </citation>
    <scope>NUCLEOTIDE SEQUENCE [LARGE SCALE GENOMIC DNA]</scope>
</reference>
<organism>
    <name type="scientific">Physcomitrium patens</name>
    <name type="common">Spreading-leaved earth moss</name>
    <name type="synonym">Physcomitrella patens</name>
    <dbReference type="NCBI Taxonomy" id="3218"/>
    <lineage>
        <taxon>Eukaryota</taxon>
        <taxon>Viridiplantae</taxon>
        <taxon>Streptophyta</taxon>
        <taxon>Embryophyta</taxon>
        <taxon>Bryophyta</taxon>
        <taxon>Bryophytina</taxon>
        <taxon>Bryopsida</taxon>
        <taxon>Funariidae</taxon>
        <taxon>Funariales</taxon>
        <taxon>Funariaceae</taxon>
        <taxon>Physcomitrium</taxon>
    </lineage>
</organism>
<proteinExistence type="predicted"/>
<feature type="compositionally biased region" description="Basic and acidic residues" evidence="1">
    <location>
        <begin position="28"/>
        <end position="42"/>
    </location>
</feature>